<accession>E0W3J7</accession>
<dbReference type="RefSeq" id="XP_002432941.1">
    <property type="nucleotide sequence ID" value="XM_002432896.1"/>
</dbReference>
<dbReference type="KEGG" id="phu:Phum_PHUM605260"/>
<dbReference type="Pfam" id="PF01395">
    <property type="entry name" value="PBP_GOBP"/>
    <property type="match status" value="1"/>
</dbReference>
<dbReference type="GO" id="GO:0005549">
    <property type="term" value="F:odorant binding"/>
    <property type="evidence" value="ECO:0007669"/>
    <property type="project" value="InterPro"/>
</dbReference>
<dbReference type="PANTHER" id="PTHR21066:SF18">
    <property type="entry name" value="ODORANT-BINDING PROTEIN 73A, ISOFORM B"/>
    <property type="match status" value="1"/>
</dbReference>
<dbReference type="CTD" id="8237082"/>
<dbReference type="VEuPathDB" id="VectorBase:PHUM605260"/>
<dbReference type="Proteomes" id="UP000009046">
    <property type="component" value="Unassembled WGS sequence"/>
</dbReference>
<keyword evidence="3" id="KW-0964">Secreted</keyword>
<comment type="subcellular location">
    <subcellularLocation>
        <location evidence="1">Secreted</location>
    </subcellularLocation>
</comment>
<keyword evidence="7" id="KW-1185">Reference proteome</keyword>
<dbReference type="InterPro" id="IPR006170">
    <property type="entry name" value="PBP/GOBP"/>
</dbReference>
<organism>
    <name type="scientific">Pediculus humanus subsp. corporis</name>
    <name type="common">Body louse</name>
    <dbReference type="NCBI Taxonomy" id="121224"/>
    <lineage>
        <taxon>Eukaryota</taxon>
        <taxon>Metazoa</taxon>
        <taxon>Ecdysozoa</taxon>
        <taxon>Arthropoda</taxon>
        <taxon>Hexapoda</taxon>
        <taxon>Insecta</taxon>
        <taxon>Pterygota</taxon>
        <taxon>Neoptera</taxon>
        <taxon>Paraneoptera</taxon>
        <taxon>Psocodea</taxon>
        <taxon>Troctomorpha</taxon>
        <taxon>Phthiraptera</taxon>
        <taxon>Anoplura</taxon>
        <taxon>Pediculidae</taxon>
        <taxon>Pediculus</taxon>
    </lineage>
</organism>
<dbReference type="EnsemblMetazoa" id="PHUM605260-RA">
    <property type="protein sequence ID" value="PHUM605260-PA"/>
    <property type="gene ID" value="PHUM605260"/>
</dbReference>
<evidence type="ECO:0000313" key="7">
    <source>
        <dbReference type="Proteomes" id="UP000009046"/>
    </source>
</evidence>
<comment type="similarity">
    <text evidence="2">Belongs to the PBP/GOBP family.</text>
</comment>
<dbReference type="PANTHER" id="PTHR21066">
    <property type="entry name" value="ODORANT-BINDING PROTEIN 59A-RELATED"/>
    <property type="match status" value="1"/>
</dbReference>
<dbReference type="eggNOG" id="ENOG502S1QU">
    <property type="taxonomic scope" value="Eukaryota"/>
</dbReference>
<reference evidence="6" key="3">
    <citation type="submission" date="2020-05" db="UniProtKB">
        <authorList>
            <consortium name="EnsemblMetazoa"/>
        </authorList>
    </citation>
    <scope>IDENTIFICATION</scope>
    <source>
        <strain evidence="6">USDA</strain>
    </source>
</reference>
<proteinExistence type="inferred from homology"/>
<reference evidence="5" key="1">
    <citation type="submission" date="2007-04" db="EMBL/GenBank/DDBJ databases">
        <title>Annotation of Pediculus humanus corporis strain USDA.</title>
        <authorList>
            <person name="Kirkness E."/>
            <person name="Hannick L."/>
            <person name="Hass B."/>
            <person name="Bruggner R."/>
            <person name="Lawson D."/>
            <person name="Bidwell S."/>
            <person name="Joardar V."/>
            <person name="Caler E."/>
            <person name="Walenz B."/>
            <person name="Inman J."/>
            <person name="Schobel S."/>
            <person name="Galinsky K."/>
            <person name="Amedeo P."/>
            <person name="Strausberg R."/>
        </authorList>
    </citation>
    <scope>NUCLEOTIDE SEQUENCE</scope>
    <source>
        <strain evidence="5">USDA</strain>
    </source>
</reference>
<dbReference type="Gene3D" id="1.10.238.20">
    <property type="entry name" value="Pheromone/general odorant binding protein domain"/>
    <property type="match status" value="1"/>
</dbReference>
<dbReference type="EMBL" id="AAZO01007402">
    <property type="status" value="NOT_ANNOTATED_CDS"/>
    <property type="molecule type" value="Genomic_DNA"/>
</dbReference>
<evidence type="ECO:0000256" key="3">
    <source>
        <dbReference type="ARBA" id="ARBA00022525"/>
    </source>
</evidence>
<dbReference type="OMA" id="LHCVYAR"/>
<dbReference type="InParanoid" id="E0W3J7"/>
<dbReference type="FunCoup" id="E0W3J7">
    <property type="interactions" value="9"/>
</dbReference>
<name>E0W3J7_PEDHC</name>
<dbReference type="SUPFAM" id="SSF47565">
    <property type="entry name" value="Insect pheromone/odorant-binding proteins"/>
    <property type="match status" value="1"/>
</dbReference>
<feature type="region of interest" description="Disordered" evidence="4">
    <location>
        <begin position="47"/>
        <end position="73"/>
    </location>
</feature>
<sequence length="158" mass="17458">MQFHIIRLRCKSPTAATQKIEKVISVCQEEIKLTILREALEILGGGGGGDTKKESNKNGDRIKRSKRNSSFSEDEQRIAGCLLQCVYKKVNAVDSGGYPTVEGLVNLYTEGINERGYFLATAQAVQQFQENSSGQMCDLAYKVFDCVSDQLAEYCSGE</sequence>
<dbReference type="EMBL" id="DS235882">
    <property type="protein sequence ID" value="EEB20203.1"/>
    <property type="molecule type" value="Genomic_DNA"/>
</dbReference>
<gene>
    <name evidence="6" type="primary">8237082</name>
    <name evidence="5" type="ORF">Phum_PHUM605260</name>
</gene>
<evidence type="ECO:0000256" key="2">
    <source>
        <dbReference type="ARBA" id="ARBA00008098"/>
    </source>
</evidence>
<dbReference type="GO" id="GO:0005576">
    <property type="term" value="C:extracellular region"/>
    <property type="evidence" value="ECO:0007669"/>
    <property type="project" value="UniProtKB-SubCell"/>
</dbReference>
<dbReference type="HOGENOM" id="CLU_1512104_0_0_1"/>
<dbReference type="OrthoDB" id="8183628at2759"/>
<dbReference type="AlphaFoldDB" id="E0W3J7"/>
<dbReference type="InterPro" id="IPR036728">
    <property type="entry name" value="PBP_GOBP_sf"/>
</dbReference>
<reference evidence="5" key="2">
    <citation type="submission" date="2007-04" db="EMBL/GenBank/DDBJ databases">
        <title>The genome of the human body louse.</title>
        <authorList>
            <consortium name="The Human Body Louse Genome Consortium"/>
            <person name="Kirkness E."/>
            <person name="Walenz B."/>
            <person name="Hass B."/>
            <person name="Bruggner R."/>
            <person name="Strausberg R."/>
        </authorList>
    </citation>
    <scope>NUCLEOTIDE SEQUENCE</scope>
    <source>
        <strain evidence="5">USDA</strain>
    </source>
</reference>
<evidence type="ECO:0000313" key="6">
    <source>
        <dbReference type="EnsemblMetazoa" id="PHUM605260-PA"/>
    </source>
</evidence>
<dbReference type="InterPro" id="IPR052295">
    <property type="entry name" value="Odorant-binding_protein"/>
</dbReference>
<evidence type="ECO:0000313" key="5">
    <source>
        <dbReference type="EMBL" id="EEB20203.1"/>
    </source>
</evidence>
<evidence type="ECO:0000256" key="4">
    <source>
        <dbReference type="SAM" id="MobiDB-lite"/>
    </source>
</evidence>
<feature type="compositionally biased region" description="Basic and acidic residues" evidence="4">
    <location>
        <begin position="50"/>
        <end position="62"/>
    </location>
</feature>
<evidence type="ECO:0000256" key="1">
    <source>
        <dbReference type="ARBA" id="ARBA00004613"/>
    </source>
</evidence>
<protein>
    <submittedName>
        <fullName evidence="5 6">Uncharacterized protein</fullName>
    </submittedName>
</protein>
<dbReference type="GeneID" id="8237082"/>